<dbReference type="SUPFAM" id="SSF52151">
    <property type="entry name" value="FabD/lysophospholipase-like"/>
    <property type="match status" value="1"/>
</dbReference>
<accession>A0ABW9HHM2</accession>
<dbReference type="EMBL" id="JBJVNI010000001">
    <property type="protein sequence ID" value="MFM9607540.1"/>
    <property type="molecule type" value="Genomic_DNA"/>
</dbReference>
<dbReference type="InterPro" id="IPR009081">
    <property type="entry name" value="PP-bd_ACP"/>
</dbReference>
<dbReference type="InterPro" id="IPR050858">
    <property type="entry name" value="Mal-CoA-ACP_Trans/PKS_FabD"/>
</dbReference>
<dbReference type="PANTHER" id="PTHR42681:SF1">
    <property type="entry name" value="MALONYL-COA-ACYL CARRIER PROTEIN TRANSACYLASE, MITOCHONDRIAL"/>
    <property type="match status" value="1"/>
</dbReference>
<comment type="caution">
    <text evidence="8">The sequence shown here is derived from an EMBL/GenBank/DDBJ whole genome shotgun (WGS) entry which is preliminary data.</text>
</comment>
<dbReference type="SMART" id="SM00827">
    <property type="entry name" value="PKS_AT"/>
    <property type="match status" value="1"/>
</dbReference>
<dbReference type="InterPro" id="IPR001227">
    <property type="entry name" value="Ac_transferase_dom_sf"/>
</dbReference>
<dbReference type="PROSITE" id="PS50075">
    <property type="entry name" value="CARRIER"/>
    <property type="match status" value="1"/>
</dbReference>
<protein>
    <recommendedName>
        <fullName evidence="1">[acyl-carrier-protein] S-malonyltransferase</fullName>
        <ecNumber evidence="1">2.3.1.39</ecNumber>
    </recommendedName>
</protein>
<dbReference type="SUPFAM" id="SSF55048">
    <property type="entry name" value="Probable ACP-binding domain of malonyl-CoA ACP transacylase"/>
    <property type="match status" value="1"/>
</dbReference>
<sequence>MAQRTAVLFPGQGAYLPGALADVAHLAEVADVLDEVDGAVGSSPRTLLTGRSAPSVDDLVRDDPDRLDLAIYTASVALWRLLRGPLGERADVLLGHSVGEFAALAVAGAIGVGDGARLVAARDGALREAAPPPGGMYAVRLGAGRLEHLMRGCGLARVHLAADNAPRQSVVSGPDDELAVLAGVLGTLGVRCFRLRSAHPFHHPALSGAAARFRPAVAAVEVRAPALPVYSPADGAYYTDAGAVRAALVDHLVRPVPFGRAVLALYGDGVERFVECGPKSTLADLVAENLPAAGTAAPLRRRCGLDGMRAALDGKAYTPSPVPAPVPPAPRPVPPPEPVPEPASRLPEPPVLLDELRQLYADGLEYPLEVMTADADLEADLAVDSIKQVELFARALDRYGLPQPEARLRVTTYTTLERVAGLLRDLGAGGGR</sequence>
<comment type="catalytic activity">
    <reaction evidence="5">
        <text>holo-[ACP] + malonyl-CoA = malonyl-[ACP] + CoA</text>
        <dbReference type="Rhea" id="RHEA:41792"/>
        <dbReference type="Rhea" id="RHEA-COMP:9623"/>
        <dbReference type="Rhea" id="RHEA-COMP:9685"/>
        <dbReference type="ChEBI" id="CHEBI:57287"/>
        <dbReference type="ChEBI" id="CHEBI:57384"/>
        <dbReference type="ChEBI" id="CHEBI:64479"/>
        <dbReference type="ChEBI" id="CHEBI:78449"/>
        <dbReference type="EC" id="2.3.1.39"/>
    </reaction>
</comment>
<dbReference type="GO" id="GO:0016746">
    <property type="term" value="F:acyltransferase activity"/>
    <property type="evidence" value="ECO:0007669"/>
    <property type="project" value="UniProtKB-KW"/>
</dbReference>
<feature type="compositionally biased region" description="Pro residues" evidence="6">
    <location>
        <begin position="320"/>
        <end position="341"/>
    </location>
</feature>
<keyword evidence="4 8" id="KW-0012">Acyltransferase</keyword>
<dbReference type="RefSeq" id="WP_409120263.1">
    <property type="nucleotide sequence ID" value="NZ_JBJVNI010000001.1"/>
</dbReference>
<feature type="domain" description="Carrier" evidence="7">
    <location>
        <begin position="347"/>
        <end position="427"/>
    </location>
</feature>
<gene>
    <name evidence="8" type="ORF">ACKI18_02330</name>
</gene>
<dbReference type="SUPFAM" id="SSF47336">
    <property type="entry name" value="ACP-like"/>
    <property type="match status" value="1"/>
</dbReference>
<evidence type="ECO:0000256" key="4">
    <source>
        <dbReference type="ARBA" id="ARBA00023315"/>
    </source>
</evidence>
<feature type="region of interest" description="Disordered" evidence="6">
    <location>
        <begin position="316"/>
        <end position="346"/>
    </location>
</feature>
<evidence type="ECO:0000313" key="9">
    <source>
        <dbReference type="Proteomes" id="UP001631957"/>
    </source>
</evidence>
<evidence type="ECO:0000259" key="7">
    <source>
        <dbReference type="PROSITE" id="PS50075"/>
    </source>
</evidence>
<evidence type="ECO:0000256" key="3">
    <source>
        <dbReference type="ARBA" id="ARBA00023194"/>
    </source>
</evidence>
<dbReference type="Pfam" id="PF00550">
    <property type="entry name" value="PP-binding"/>
    <property type="match status" value="1"/>
</dbReference>
<dbReference type="InterPro" id="IPR036736">
    <property type="entry name" value="ACP-like_sf"/>
</dbReference>
<dbReference type="InterPro" id="IPR016036">
    <property type="entry name" value="Malonyl_transacylase_ACP-bd"/>
</dbReference>
<dbReference type="Gene3D" id="3.30.70.250">
    <property type="entry name" value="Malonyl-CoA ACP transacylase, ACP-binding"/>
    <property type="match status" value="1"/>
</dbReference>
<name>A0ABW9HHM2_9ACTN</name>
<organism evidence="8 9">
    <name type="scientific">Streptomyces niveiscabiei</name>
    <dbReference type="NCBI Taxonomy" id="164115"/>
    <lineage>
        <taxon>Bacteria</taxon>
        <taxon>Bacillati</taxon>
        <taxon>Actinomycetota</taxon>
        <taxon>Actinomycetes</taxon>
        <taxon>Kitasatosporales</taxon>
        <taxon>Streptomycetaceae</taxon>
        <taxon>Streptomyces</taxon>
    </lineage>
</organism>
<reference evidence="8 9" key="1">
    <citation type="submission" date="2024-12" db="EMBL/GenBank/DDBJ databases">
        <title>Forecasting of Potato common scab and diversities of Pathogenic streptomyces spp. in china.</title>
        <authorList>
            <person name="Handique U."/>
            <person name="Wu J."/>
        </authorList>
    </citation>
    <scope>NUCLEOTIDE SEQUENCE [LARGE SCALE GENOMIC DNA]</scope>
    <source>
        <strain evidence="8 9">ZRIMU1530</strain>
    </source>
</reference>
<evidence type="ECO:0000256" key="1">
    <source>
        <dbReference type="ARBA" id="ARBA00013258"/>
    </source>
</evidence>
<evidence type="ECO:0000256" key="2">
    <source>
        <dbReference type="ARBA" id="ARBA00022679"/>
    </source>
</evidence>
<dbReference type="Gene3D" id="1.10.1200.10">
    <property type="entry name" value="ACP-like"/>
    <property type="match status" value="1"/>
</dbReference>
<dbReference type="PANTHER" id="PTHR42681">
    <property type="entry name" value="MALONYL-COA-ACYL CARRIER PROTEIN TRANSACYLASE, MITOCHONDRIAL"/>
    <property type="match status" value="1"/>
</dbReference>
<evidence type="ECO:0000256" key="5">
    <source>
        <dbReference type="ARBA" id="ARBA00048462"/>
    </source>
</evidence>
<dbReference type="InterPro" id="IPR016035">
    <property type="entry name" value="Acyl_Trfase/lysoPLipase"/>
</dbReference>
<evidence type="ECO:0000256" key="6">
    <source>
        <dbReference type="SAM" id="MobiDB-lite"/>
    </source>
</evidence>
<dbReference type="Gene3D" id="3.40.366.10">
    <property type="entry name" value="Malonyl-Coenzyme A Acyl Carrier Protein, domain 2"/>
    <property type="match status" value="1"/>
</dbReference>
<dbReference type="Proteomes" id="UP001631957">
    <property type="component" value="Unassembled WGS sequence"/>
</dbReference>
<keyword evidence="9" id="KW-1185">Reference proteome</keyword>
<proteinExistence type="predicted"/>
<dbReference type="Pfam" id="PF00698">
    <property type="entry name" value="Acyl_transf_1"/>
    <property type="match status" value="1"/>
</dbReference>
<dbReference type="InterPro" id="IPR014043">
    <property type="entry name" value="Acyl_transferase_dom"/>
</dbReference>
<evidence type="ECO:0000313" key="8">
    <source>
        <dbReference type="EMBL" id="MFM9607540.1"/>
    </source>
</evidence>
<keyword evidence="2" id="KW-0808">Transferase</keyword>
<keyword evidence="3" id="KW-0045">Antibiotic biosynthesis</keyword>
<dbReference type="EC" id="2.3.1.39" evidence="1"/>